<sequence length="910" mass="97698">MAARFGVRGPHATAQLRSPHVFISTRSIPFYAFDPSIDQLCQICGARRLYSQLLWRDTESYLCRARTATLESLLSIARGHPLALVRRQAFVGLAGALLVDPSLIASRCIAEAVASGLQDEAALSRLASVDLVLRLSAGHGNKDHGEVVSQRLAELRGAVAGRLSDPSPLVRRAAYRAACQWLEEGVGNRSHCLQEAGNLLQRLRSESPPIRAHALGVIARVIFDGLSQTGKGRLENLQALLEGGAAGSSVRDVIAAQCRAMDMQKDVEDATAAATSAMAEIVRCTVAALPERAEQIETHHLHRLTLLEQIGLERPAAFQSSLGHLQKWLDVGHNQNQEPLTERSKPLLELPISACNILAQVLPHWAEHASSISKQSQVRKLTSQLAALMDDTTVPSGDLGLLARAVVRCLAVLVPLWPSAGQLLVGHFGRSIRILAEVVQQCRPVQHGRFCRHAWIVGSIVEFLDHGELSKEAGGHVLESAVLLLSDCCLRGPLAAQPAIVPALGFALRGCPSLLRDRKAGSEESPGPLDVLRQGLQASETHFATSLRARTVETFAGLAAFFQEVAQVNSPSRHDVDNGSEASMAAQSLAALQWEVMLLHSAPESLATLQQALRGLHSLCDLGVLHPASLPCLIAASLAGNPLAAPHTRSLLLRVVEAAPPLLVHKCSAGMKMAAEHLAMQLGTEASVQGDSWRFAPLCEAYSEFLSDSKQMRDQFITSFMNETISIGNDDASDASQVLLRIQLATGLLMRLPLSREAELAQIFECTIQFLMLKVMPFLAEAADAADATDAGEPGEGLKSPRPSSPSFALVAVATVLHKLSIHWLGLVGSEFARHMQAFAASPNAGRPSATLDLPLPRGFARNELPDFSTTFQHLRSGDNPAKLLLQIPADSPLLAGQAVAQTARRSQKV</sequence>
<dbReference type="AlphaFoldDB" id="A0A812TRP6"/>
<dbReference type="Proteomes" id="UP000604046">
    <property type="component" value="Unassembled WGS sequence"/>
</dbReference>
<reference evidence="1" key="1">
    <citation type="submission" date="2021-02" db="EMBL/GenBank/DDBJ databases">
        <authorList>
            <person name="Dougan E. K."/>
            <person name="Rhodes N."/>
            <person name="Thang M."/>
            <person name="Chan C."/>
        </authorList>
    </citation>
    <scope>NUCLEOTIDE SEQUENCE</scope>
</reference>
<dbReference type="InterPro" id="IPR016024">
    <property type="entry name" value="ARM-type_fold"/>
</dbReference>
<dbReference type="Pfam" id="PF12765">
    <property type="entry name" value="Cohesin_HEAT"/>
    <property type="match status" value="1"/>
</dbReference>
<name>A0A812TRP6_9DINO</name>
<comment type="caution">
    <text evidence="1">The sequence shown here is derived from an EMBL/GenBank/DDBJ whole genome shotgun (WGS) entry which is preliminary data.</text>
</comment>
<dbReference type="Gene3D" id="1.25.10.10">
    <property type="entry name" value="Leucine-rich Repeat Variant"/>
    <property type="match status" value="1"/>
</dbReference>
<accession>A0A812TRP6</accession>
<gene>
    <name evidence="1" type="ORF">SNAT2548_LOCUS30627</name>
</gene>
<organism evidence="1 2">
    <name type="scientific">Symbiodinium natans</name>
    <dbReference type="NCBI Taxonomy" id="878477"/>
    <lineage>
        <taxon>Eukaryota</taxon>
        <taxon>Sar</taxon>
        <taxon>Alveolata</taxon>
        <taxon>Dinophyceae</taxon>
        <taxon>Suessiales</taxon>
        <taxon>Symbiodiniaceae</taxon>
        <taxon>Symbiodinium</taxon>
    </lineage>
</organism>
<keyword evidence="2" id="KW-1185">Reference proteome</keyword>
<evidence type="ECO:0000313" key="2">
    <source>
        <dbReference type="Proteomes" id="UP000604046"/>
    </source>
</evidence>
<dbReference type="OrthoDB" id="429150at2759"/>
<protein>
    <submittedName>
        <fullName evidence="1">Uncharacterized protein</fullName>
    </submittedName>
</protein>
<proteinExistence type="predicted"/>
<evidence type="ECO:0000313" key="1">
    <source>
        <dbReference type="EMBL" id="CAE7545790.1"/>
    </source>
</evidence>
<dbReference type="SUPFAM" id="SSF48371">
    <property type="entry name" value="ARM repeat"/>
    <property type="match status" value="1"/>
</dbReference>
<dbReference type="InterPro" id="IPR011989">
    <property type="entry name" value="ARM-like"/>
</dbReference>
<dbReference type="InterPro" id="IPR026003">
    <property type="entry name" value="Cohesin_HEAT"/>
</dbReference>
<dbReference type="EMBL" id="CAJNDS010002614">
    <property type="protein sequence ID" value="CAE7545790.1"/>
    <property type="molecule type" value="Genomic_DNA"/>
</dbReference>